<dbReference type="PROSITE" id="PS50262">
    <property type="entry name" value="G_PROTEIN_RECEP_F1_2"/>
    <property type="match status" value="1"/>
</dbReference>
<feature type="transmembrane region" description="Helical" evidence="8">
    <location>
        <begin position="95"/>
        <end position="114"/>
    </location>
</feature>
<dbReference type="PANTHER" id="PTHR24240">
    <property type="entry name" value="OPSIN"/>
    <property type="match status" value="1"/>
</dbReference>
<dbReference type="PRINTS" id="PR00237">
    <property type="entry name" value="GPCRRHODOPSN"/>
</dbReference>
<keyword evidence="4" id="KW-0297">G-protein coupled receptor</keyword>
<evidence type="ECO:0000256" key="3">
    <source>
        <dbReference type="ARBA" id="ARBA00022989"/>
    </source>
</evidence>
<feature type="transmembrane region" description="Helical" evidence="8">
    <location>
        <begin position="242"/>
        <end position="269"/>
    </location>
</feature>
<dbReference type="Pfam" id="PF00001">
    <property type="entry name" value="7tm_1"/>
    <property type="match status" value="1"/>
</dbReference>
<name>A0A6P8HKB4_ACTTE</name>
<keyword evidence="6" id="KW-0675">Receptor</keyword>
<dbReference type="InterPro" id="IPR050125">
    <property type="entry name" value="GPCR_opsins"/>
</dbReference>
<dbReference type="RefSeq" id="XP_031553137.1">
    <property type="nucleotide sequence ID" value="XM_031697277.1"/>
</dbReference>
<evidence type="ECO:0000256" key="7">
    <source>
        <dbReference type="ARBA" id="ARBA00023224"/>
    </source>
</evidence>
<dbReference type="GO" id="GO:0016020">
    <property type="term" value="C:membrane"/>
    <property type="evidence" value="ECO:0007669"/>
    <property type="project" value="UniProtKB-SubCell"/>
</dbReference>
<evidence type="ECO:0000256" key="4">
    <source>
        <dbReference type="ARBA" id="ARBA00023040"/>
    </source>
</evidence>
<sequence>MTNETLQMSENPWNTKESAWVILFVSVIILTGILGNTLVIVVTLINCTLKTTANAFIVNLAVADILALFSFGIMVSSLARGKWIYGDTACKVNGFTIMTFGLASALSISAISINRYLVTANLTAYHSLFGAKNRTLFLLVALWIFAGTFGSLPLVGWSRYEYFPARGFCFWSYSTSFSYTITFYTLVAPCCLAAAFCYWKIYLTIRQNKQGHNQNLSLSSPKDSHKIKRRQEMSNELSERKITLSICVVVFVYYTTLAPFSIVNLMVVWKPSYEISPSVDIVTTIVAMMNHVINVFIYATLNRKYRQAIRNLFEKIKGFVWPNENRVQSFNRSRKQTPKHDVTWC</sequence>
<gene>
    <name evidence="11" type="primary">LOC116290267</name>
</gene>
<evidence type="ECO:0000313" key="11">
    <source>
        <dbReference type="RefSeq" id="XP_031553137.1"/>
    </source>
</evidence>
<dbReference type="OrthoDB" id="10015560at2759"/>
<evidence type="ECO:0000313" key="10">
    <source>
        <dbReference type="Proteomes" id="UP000515163"/>
    </source>
</evidence>
<evidence type="ECO:0000256" key="8">
    <source>
        <dbReference type="SAM" id="Phobius"/>
    </source>
</evidence>
<feature type="transmembrane region" description="Helical" evidence="8">
    <location>
        <begin position="20"/>
        <end position="44"/>
    </location>
</feature>
<evidence type="ECO:0000256" key="5">
    <source>
        <dbReference type="ARBA" id="ARBA00023136"/>
    </source>
</evidence>
<evidence type="ECO:0000256" key="1">
    <source>
        <dbReference type="ARBA" id="ARBA00004141"/>
    </source>
</evidence>
<dbReference type="KEGG" id="aten:116290267"/>
<dbReference type="SUPFAM" id="SSF81321">
    <property type="entry name" value="Family A G protein-coupled receptor-like"/>
    <property type="match status" value="1"/>
</dbReference>
<feature type="transmembrane region" description="Helical" evidence="8">
    <location>
        <begin position="281"/>
        <end position="301"/>
    </location>
</feature>
<dbReference type="GO" id="GO:0004930">
    <property type="term" value="F:G protein-coupled receptor activity"/>
    <property type="evidence" value="ECO:0007669"/>
    <property type="project" value="UniProtKB-KW"/>
</dbReference>
<dbReference type="SMART" id="SM01381">
    <property type="entry name" value="7TM_GPCR_Srsx"/>
    <property type="match status" value="1"/>
</dbReference>
<evidence type="ECO:0000256" key="2">
    <source>
        <dbReference type="ARBA" id="ARBA00022692"/>
    </source>
</evidence>
<dbReference type="Gene3D" id="1.20.1070.10">
    <property type="entry name" value="Rhodopsin 7-helix transmembrane proteins"/>
    <property type="match status" value="1"/>
</dbReference>
<dbReference type="GeneID" id="116290267"/>
<dbReference type="CDD" id="cd00637">
    <property type="entry name" value="7tm_classA_rhodopsin-like"/>
    <property type="match status" value="1"/>
</dbReference>
<protein>
    <submittedName>
        <fullName evidence="11">Melanopsin-like</fullName>
    </submittedName>
</protein>
<dbReference type="InterPro" id="IPR000276">
    <property type="entry name" value="GPCR_Rhodpsn"/>
</dbReference>
<keyword evidence="10" id="KW-1185">Reference proteome</keyword>
<reference evidence="11" key="1">
    <citation type="submission" date="2025-08" db="UniProtKB">
        <authorList>
            <consortium name="RefSeq"/>
        </authorList>
    </citation>
    <scope>IDENTIFICATION</scope>
    <source>
        <tissue evidence="11">Tentacle</tissue>
    </source>
</reference>
<keyword evidence="2 8" id="KW-0812">Transmembrane</keyword>
<evidence type="ECO:0000259" key="9">
    <source>
        <dbReference type="PROSITE" id="PS50262"/>
    </source>
</evidence>
<keyword evidence="5 8" id="KW-0472">Membrane</keyword>
<evidence type="ECO:0000256" key="6">
    <source>
        <dbReference type="ARBA" id="ARBA00023170"/>
    </source>
</evidence>
<comment type="subcellular location">
    <subcellularLocation>
        <location evidence="1">Membrane</location>
        <topology evidence="1">Multi-pass membrane protein</topology>
    </subcellularLocation>
</comment>
<keyword evidence="7" id="KW-0807">Transducer</keyword>
<feature type="transmembrane region" description="Helical" evidence="8">
    <location>
        <begin position="56"/>
        <end position="75"/>
    </location>
</feature>
<feature type="transmembrane region" description="Helical" evidence="8">
    <location>
        <begin position="177"/>
        <end position="199"/>
    </location>
</feature>
<dbReference type="AlphaFoldDB" id="A0A6P8HKB4"/>
<accession>A0A6P8HKB4</accession>
<proteinExistence type="predicted"/>
<dbReference type="InParanoid" id="A0A6P8HKB4"/>
<keyword evidence="3 8" id="KW-1133">Transmembrane helix</keyword>
<dbReference type="InterPro" id="IPR017452">
    <property type="entry name" value="GPCR_Rhodpsn_7TM"/>
</dbReference>
<feature type="transmembrane region" description="Helical" evidence="8">
    <location>
        <begin position="135"/>
        <end position="157"/>
    </location>
</feature>
<dbReference type="Proteomes" id="UP000515163">
    <property type="component" value="Unplaced"/>
</dbReference>
<feature type="domain" description="G-protein coupled receptors family 1 profile" evidence="9">
    <location>
        <begin position="35"/>
        <end position="298"/>
    </location>
</feature>
<organism evidence="10 11">
    <name type="scientific">Actinia tenebrosa</name>
    <name type="common">Australian red waratah sea anemone</name>
    <dbReference type="NCBI Taxonomy" id="6105"/>
    <lineage>
        <taxon>Eukaryota</taxon>
        <taxon>Metazoa</taxon>
        <taxon>Cnidaria</taxon>
        <taxon>Anthozoa</taxon>
        <taxon>Hexacorallia</taxon>
        <taxon>Actiniaria</taxon>
        <taxon>Actiniidae</taxon>
        <taxon>Actinia</taxon>
    </lineage>
</organism>